<dbReference type="Pfam" id="PF00300">
    <property type="entry name" value="His_Phos_1"/>
    <property type="match status" value="1"/>
</dbReference>
<comment type="similarity">
    <text evidence="1">Belongs to the phosphoglycerate mutase family. BPG-dependent PGAM subfamily.</text>
</comment>
<accession>A0A1I1IMS3</accession>
<reference evidence="7 8" key="1">
    <citation type="submission" date="2016-10" db="EMBL/GenBank/DDBJ databases">
        <authorList>
            <person name="de Groot N.N."/>
        </authorList>
    </citation>
    <scope>NUCLEOTIDE SEQUENCE [LARGE SCALE GENOMIC DNA]</scope>
    <source>
        <strain evidence="7 8">DSM 12992</strain>
    </source>
</reference>
<evidence type="ECO:0000313" key="8">
    <source>
        <dbReference type="Proteomes" id="UP000199263"/>
    </source>
</evidence>
<evidence type="ECO:0000256" key="4">
    <source>
        <dbReference type="ARBA" id="ARBA00023235"/>
    </source>
</evidence>
<dbReference type="PIRSF" id="PIRSF000709">
    <property type="entry name" value="6PFK_2-Ptase"/>
    <property type="match status" value="1"/>
</dbReference>
<dbReference type="EC" id="5.4.2.11" evidence="2"/>
<dbReference type="InterPro" id="IPR029033">
    <property type="entry name" value="His_PPase_superfam"/>
</dbReference>
<protein>
    <recommendedName>
        <fullName evidence="2">phosphoglycerate mutase (2,3-diphosphoglycerate-dependent)</fullName>
        <ecNumber evidence="2">5.4.2.11</ecNumber>
    </recommendedName>
</protein>
<evidence type="ECO:0000256" key="5">
    <source>
        <dbReference type="PIRSR" id="PIRSR613078-1"/>
    </source>
</evidence>
<keyword evidence="8" id="KW-1185">Reference proteome</keyword>
<dbReference type="GO" id="GO:0006096">
    <property type="term" value="P:glycolytic process"/>
    <property type="evidence" value="ECO:0007669"/>
    <property type="project" value="UniProtKB-KW"/>
</dbReference>
<dbReference type="SMART" id="SM00855">
    <property type="entry name" value="PGAM"/>
    <property type="match status" value="1"/>
</dbReference>
<sequence length="193" mass="21672">MKIYLVRHGESIGNEKQLIFGITDYPLTETGFIQAKQSADKLKNMEFSSCYTSELSRAYATAEICMNGRTESIIKLSGLNEQNFGILEGSSFDNRIQKDSQDFGRMIEDLIHNPPSGSENYEDMCHRVSKCLDEIVSKGKDALIVSHSGPLSIIIVKLLGLSLENVHSFYFEHGTYSMIEIQGKASKLRCFNK</sequence>
<dbReference type="RefSeq" id="WP_090088605.1">
    <property type="nucleotide sequence ID" value="NZ_FOMG01000003.1"/>
</dbReference>
<evidence type="ECO:0000256" key="2">
    <source>
        <dbReference type="ARBA" id="ARBA00012028"/>
    </source>
</evidence>
<organism evidence="7 8">
    <name type="scientific">Clostridium uliginosum</name>
    <dbReference type="NCBI Taxonomy" id="119641"/>
    <lineage>
        <taxon>Bacteria</taxon>
        <taxon>Bacillati</taxon>
        <taxon>Bacillota</taxon>
        <taxon>Clostridia</taxon>
        <taxon>Eubacteriales</taxon>
        <taxon>Clostridiaceae</taxon>
        <taxon>Clostridium</taxon>
    </lineage>
</organism>
<dbReference type="OrthoDB" id="7925971at2"/>
<evidence type="ECO:0000313" key="7">
    <source>
        <dbReference type="EMBL" id="SFC37211.1"/>
    </source>
</evidence>
<dbReference type="AlphaFoldDB" id="A0A1I1IMS3"/>
<keyword evidence="4" id="KW-0413">Isomerase</keyword>
<name>A0A1I1IMS3_9CLOT</name>
<evidence type="ECO:0000256" key="3">
    <source>
        <dbReference type="ARBA" id="ARBA00023152"/>
    </source>
</evidence>
<dbReference type="InterPro" id="IPR013078">
    <property type="entry name" value="His_Pase_superF_clade-1"/>
</dbReference>
<evidence type="ECO:0000256" key="1">
    <source>
        <dbReference type="ARBA" id="ARBA00006717"/>
    </source>
</evidence>
<feature type="active site" description="Tele-phosphohistidine intermediate" evidence="5">
    <location>
        <position position="8"/>
    </location>
</feature>
<dbReference type="PANTHER" id="PTHR11931">
    <property type="entry name" value="PHOSPHOGLYCERATE MUTASE"/>
    <property type="match status" value="1"/>
</dbReference>
<dbReference type="Proteomes" id="UP000199263">
    <property type="component" value="Unassembled WGS sequence"/>
</dbReference>
<dbReference type="STRING" id="119641.SAMN05421842_1033"/>
<dbReference type="EMBL" id="FOMG01000003">
    <property type="protein sequence ID" value="SFC37211.1"/>
    <property type="molecule type" value="Genomic_DNA"/>
</dbReference>
<feature type="active site" description="Proton donor/acceptor" evidence="5">
    <location>
        <position position="81"/>
    </location>
</feature>
<feature type="binding site" evidence="6">
    <location>
        <begin position="7"/>
        <end position="14"/>
    </location>
    <ligand>
        <name>substrate</name>
    </ligand>
</feature>
<dbReference type="PROSITE" id="PS00175">
    <property type="entry name" value="PG_MUTASE"/>
    <property type="match status" value="1"/>
</dbReference>
<dbReference type="GO" id="GO:0004619">
    <property type="term" value="F:phosphoglycerate mutase activity"/>
    <property type="evidence" value="ECO:0007669"/>
    <property type="project" value="UniProtKB-EC"/>
</dbReference>
<proteinExistence type="inferred from homology"/>
<dbReference type="InterPro" id="IPR005952">
    <property type="entry name" value="Phosphogly_mut1"/>
</dbReference>
<dbReference type="SUPFAM" id="SSF53254">
    <property type="entry name" value="Phosphoglycerate mutase-like"/>
    <property type="match status" value="1"/>
</dbReference>
<dbReference type="CDD" id="cd07067">
    <property type="entry name" value="HP_PGM_like"/>
    <property type="match status" value="1"/>
</dbReference>
<keyword evidence="3" id="KW-0324">Glycolysis</keyword>
<dbReference type="InterPro" id="IPR001345">
    <property type="entry name" value="PG/BPGM_mutase_AS"/>
</dbReference>
<dbReference type="Gene3D" id="3.40.50.1240">
    <property type="entry name" value="Phosphoglycerate mutase-like"/>
    <property type="match status" value="1"/>
</dbReference>
<gene>
    <name evidence="7" type="ORF">SAMN05421842_1033</name>
</gene>
<feature type="binding site" evidence="6">
    <location>
        <position position="57"/>
    </location>
    <ligand>
        <name>substrate</name>
    </ligand>
</feature>
<evidence type="ECO:0000256" key="6">
    <source>
        <dbReference type="PIRSR" id="PIRSR613078-2"/>
    </source>
</evidence>